<accession>A0ACC2BZ55</accession>
<evidence type="ECO:0000313" key="2">
    <source>
        <dbReference type="Proteomes" id="UP001162992"/>
    </source>
</evidence>
<reference evidence="2" key="1">
    <citation type="journal article" date="2024" name="Proc. Natl. Acad. Sci. U.S.A.">
        <title>Extraordinary preservation of gene collinearity over three hundred million years revealed in homosporous lycophytes.</title>
        <authorList>
            <person name="Li C."/>
            <person name="Wickell D."/>
            <person name="Kuo L.Y."/>
            <person name="Chen X."/>
            <person name="Nie B."/>
            <person name="Liao X."/>
            <person name="Peng D."/>
            <person name="Ji J."/>
            <person name="Jenkins J."/>
            <person name="Williams M."/>
            <person name="Shu S."/>
            <person name="Plott C."/>
            <person name="Barry K."/>
            <person name="Rajasekar S."/>
            <person name="Grimwood J."/>
            <person name="Han X."/>
            <person name="Sun S."/>
            <person name="Hou Z."/>
            <person name="He W."/>
            <person name="Dai G."/>
            <person name="Sun C."/>
            <person name="Schmutz J."/>
            <person name="Leebens-Mack J.H."/>
            <person name="Li F.W."/>
            <person name="Wang L."/>
        </authorList>
    </citation>
    <scope>NUCLEOTIDE SEQUENCE [LARGE SCALE GENOMIC DNA]</scope>
    <source>
        <strain evidence="2">cv. PW_Plant_1</strain>
    </source>
</reference>
<dbReference type="Proteomes" id="UP001162992">
    <property type="component" value="Chromosome 12"/>
</dbReference>
<keyword evidence="2" id="KW-1185">Reference proteome</keyword>
<proteinExistence type="predicted"/>
<evidence type="ECO:0000313" key="1">
    <source>
        <dbReference type="EMBL" id="KAJ7534995.1"/>
    </source>
</evidence>
<dbReference type="EMBL" id="CM055103">
    <property type="protein sequence ID" value="KAJ7534995.1"/>
    <property type="molecule type" value="Genomic_DNA"/>
</dbReference>
<sequence length="426" mass="46548">MQLPCSQIPFEFYAVALKPCNVKSVDCHKFSNRCIVAKQSCVSFNSPSICKKTSIGLAMSYFRSRPQYTHSALKYLISSVCSRPEQSLPCTSRLNVNILPDSASSLLLRRFNTNSVQDFKAFNRSGASFGKRAKTSEKVGTPLEARAKNTSELIRGESVVSAGGALGCSLISSLAPGCASSTEVGSAAVAEVMFKGEINEANGLKQTQALTAVETALGTPFSNSPQVPPPKPLVIVISGPSGVGKDAVIKRLQEVRREFHFVVTATTRSKRPGEVDGIDYYFVTKEEFRKLIDDKELLEFALVYGDYKGIPKQQVRDCISKGLDVVLRVDVQGAATIRSILGSNAVFIFLVAESEVALVKRLAERKTESIDKMVLRIATAREELKRLQEFDYVVVNADGQLEKTVKTICCIIDAEKARVLQRTVTI</sequence>
<protein>
    <submittedName>
        <fullName evidence="1">Uncharacterized protein</fullName>
    </submittedName>
</protein>
<organism evidence="1 2">
    <name type="scientific">Diphasiastrum complanatum</name>
    <name type="common">Issler's clubmoss</name>
    <name type="synonym">Lycopodium complanatum</name>
    <dbReference type="NCBI Taxonomy" id="34168"/>
    <lineage>
        <taxon>Eukaryota</taxon>
        <taxon>Viridiplantae</taxon>
        <taxon>Streptophyta</taxon>
        <taxon>Embryophyta</taxon>
        <taxon>Tracheophyta</taxon>
        <taxon>Lycopodiopsida</taxon>
        <taxon>Lycopodiales</taxon>
        <taxon>Lycopodiaceae</taxon>
        <taxon>Lycopodioideae</taxon>
        <taxon>Diphasiastrum</taxon>
    </lineage>
</organism>
<gene>
    <name evidence="1" type="ORF">O6H91_12G013700</name>
</gene>
<comment type="caution">
    <text evidence="1">The sequence shown here is derived from an EMBL/GenBank/DDBJ whole genome shotgun (WGS) entry which is preliminary data.</text>
</comment>
<name>A0ACC2BZ55_DIPCM</name>